<gene>
    <name evidence="4" type="ORF">F8M41_025772</name>
</gene>
<dbReference type="InterPro" id="IPR036404">
    <property type="entry name" value="Jacalin-like_lectin_dom_sf"/>
</dbReference>
<keyword evidence="2" id="KW-0812">Transmembrane</keyword>
<keyword evidence="2" id="KW-1133">Transmembrane helix</keyword>
<dbReference type="InterPro" id="IPR001229">
    <property type="entry name" value="Jacalin-like_lectin_dom"/>
</dbReference>
<comment type="caution">
    <text evidence="4">The sequence shown here is derived from an EMBL/GenBank/DDBJ whole genome shotgun (WGS) entry which is preliminary data.</text>
</comment>
<organism evidence="4 5">
    <name type="scientific">Gigaspora margarita</name>
    <dbReference type="NCBI Taxonomy" id="4874"/>
    <lineage>
        <taxon>Eukaryota</taxon>
        <taxon>Fungi</taxon>
        <taxon>Fungi incertae sedis</taxon>
        <taxon>Mucoromycota</taxon>
        <taxon>Glomeromycotina</taxon>
        <taxon>Glomeromycetes</taxon>
        <taxon>Diversisporales</taxon>
        <taxon>Gigasporaceae</taxon>
        <taxon>Gigaspora</taxon>
    </lineage>
</organism>
<evidence type="ECO:0000256" key="1">
    <source>
        <dbReference type="SAM" id="MobiDB-lite"/>
    </source>
</evidence>
<evidence type="ECO:0000259" key="3">
    <source>
        <dbReference type="Pfam" id="PF01419"/>
    </source>
</evidence>
<feature type="region of interest" description="Disordered" evidence="1">
    <location>
        <begin position="1"/>
        <end position="52"/>
    </location>
</feature>
<sequence>MMKINSENDESSNEHSNAVKLEKSDSAEYSKGDSTIRQRRSNNDTASQETFVSRNGRRLQYQQSTYSYLVALFVFLLLLLRFRQNFFQPGESLNYENITKIFSSGSEKLSSLEIPETNEMGRYRVIIRDLGVIMKKSDIVVQNGQLISEVLFGLDKEIQYAGDELEEFRHQAENFFWLLASEMKSISQEIEKLQKLDGSFINVFIGLDGQSFSNNLDNFIRERLKSIEKQIPGFQQQLKQVLTSIYKVQDGAKHAHEYLIDGEREAEQALKKHWSGVIIDNTLRRRTEAELGQVQHIIRLLREMAPSLITFETFLKEYRRKIQDVTKEVKGVPKKPSKEDIKYLKNAVVKLEEQHAKFTSAEKQLGQKPIDSYYFDEIVNSKNRDCIEFSAMTEKQNNVYLKKIRIWSSDMVNAIAFLYSDDTSNIYGTPGDGDPYDFDWQKGEKFQHIVIRIGSILYAIQFQTDRGRISDWRGGDKGNSYIVSKHDNMPFNGIHGSFSRQICSIGIL</sequence>
<dbReference type="OrthoDB" id="2379702at2759"/>
<keyword evidence="2" id="KW-0472">Membrane</keyword>
<feature type="transmembrane region" description="Helical" evidence="2">
    <location>
        <begin position="65"/>
        <end position="82"/>
    </location>
</feature>
<dbReference type="Gene3D" id="2.100.10.30">
    <property type="entry name" value="Jacalin-like lectin domain"/>
    <property type="match status" value="1"/>
</dbReference>
<keyword evidence="5" id="KW-1185">Reference proteome</keyword>
<reference evidence="4 5" key="1">
    <citation type="journal article" date="2019" name="Environ. Microbiol.">
        <title>At the nexus of three kingdoms: the genome of the mycorrhizal fungus Gigaspora margarita provides insights into plant, endobacterial and fungal interactions.</title>
        <authorList>
            <person name="Venice F."/>
            <person name="Ghignone S."/>
            <person name="Salvioli di Fossalunga A."/>
            <person name="Amselem J."/>
            <person name="Novero M."/>
            <person name="Xianan X."/>
            <person name="Sedzielewska Toro K."/>
            <person name="Morin E."/>
            <person name="Lipzen A."/>
            <person name="Grigoriev I.V."/>
            <person name="Henrissat B."/>
            <person name="Martin F.M."/>
            <person name="Bonfante P."/>
        </authorList>
    </citation>
    <scope>NUCLEOTIDE SEQUENCE [LARGE SCALE GENOMIC DNA]</scope>
    <source>
        <strain evidence="4 5">BEG34</strain>
    </source>
</reference>
<dbReference type="Proteomes" id="UP000439903">
    <property type="component" value="Unassembled WGS sequence"/>
</dbReference>
<accession>A0A8H3XHW8</accession>
<protein>
    <recommendedName>
        <fullName evidence="3">Jacalin-type lectin domain-containing protein</fullName>
    </recommendedName>
</protein>
<dbReference type="Pfam" id="PF01419">
    <property type="entry name" value="Jacalin"/>
    <property type="match status" value="1"/>
</dbReference>
<dbReference type="EMBL" id="WTPW01000938">
    <property type="protein sequence ID" value="KAF0468698.1"/>
    <property type="molecule type" value="Genomic_DNA"/>
</dbReference>
<feature type="domain" description="Jacalin-type lectin" evidence="3">
    <location>
        <begin position="398"/>
        <end position="507"/>
    </location>
</feature>
<evidence type="ECO:0000313" key="5">
    <source>
        <dbReference type="Proteomes" id="UP000439903"/>
    </source>
</evidence>
<evidence type="ECO:0000256" key="2">
    <source>
        <dbReference type="SAM" id="Phobius"/>
    </source>
</evidence>
<dbReference type="SUPFAM" id="SSF51101">
    <property type="entry name" value="Mannose-binding lectins"/>
    <property type="match status" value="1"/>
</dbReference>
<name>A0A8H3XHW8_GIGMA</name>
<feature type="compositionally biased region" description="Polar residues" evidence="1">
    <location>
        <begin position="43"/>
        <end position="52"/>
    </location>
</feature>
<dbReference type="AlphaFoldDB" id="A0A8H3XHW8"/>
<proteinExistence type="predicted"/>
<evidence type="ECO:0000313" key="4">
    <source>
        <dbReference type="EMBL" id="KAF0468698.1"/>
    </source>
</evidence>
<feature type="compositionally biased region" description="Basic and acidic residues" evidence="1">
    <location>
        <begin position="20"/>
        <end position="36"/>
    </location>
</feature>